<dbReference type="CDD" id="cd05233">
    <property type="entry name" value="SDR_c"/>
    <property type="match status" value="1"/>
</dbReference>
<name>A0A6J7IUM2_9ZZZZ</name>
<dbReference type="EMBL" id="CAFBMK010000191">
    <property type="protein sequence ID" value="CAB4934823.1"/>
    <property type="molecule type" value="Genomic_DNA"/>
</dbReference>
<proteinExistence type="inferred from homology"/>
<gene>
    <name evidence="3" type="ORF">UFOPK3564_02588</name>
</gene>
<comment type="similarity">
    <text evidence="1">Belongs to the short-chain dehydrogenases/reductases (SDR) family.</text>
</comment>
<dbReference type="InterPro" id="IPR057326">
    <property type="entry name" value="KR_dom"/>
</dbReference>
<dbReference type="Gene3D" id="3.40.50.720">
    <property type="entry name" value="NAD(P)-binding Rossmann-like Domain"/>
    <property type="match status" value="1"/>
</dbReference>
<dbReference type="NCBIfam" id="NF005559">
    <property type="entry name" value="PRK07231.1"/>
    <property type="match status" value="1"/>
</dbReference>
<dbReference type="SMART" id="SM00822">
    <property type="entry name" value="PKS_KR"/>
    <property type="match status" value="1"/>
</dbReference>
<dbReference type="InterPro" id="IPR020904">
    <property type="entry name" value="Sc_DH/Rdtase_CS"/>
</dbReference>
<evidence type="ECO:0000256" key="1">
    <source>
        <dbReference type="ARBA" id="ARBA00006484"/>
    </source>
</evidence>
<sequence>MSRFEGQIAWVTGAGSGIGRAAAERLAEEGATVVLVGRREDALAETAAGLRGTASTLALDLSSPAAVAAAFPAALQEHGVPDVVVHAAGQTIVGALHDLTDDQWDRQMDVNVRSIHLLTRATWGAMREKGGAIVTVASTASHAAFPQDAAYCASKGAVLALTKAMALDGAPHGIRVNAICPGYILTPNLQGYFDEQDDPAGAAASAGSASPLGRMGTPEEMGAVIAFLASSDASFVTGASLLADGGVLAQVPLS</sequence>
<dbReference type="PANTHER" id="PTHR42760">
    <property type="entry name" value="SHORT-CHAIN DEHYDROGENASES/REDUCTASES FAMILY MEMBER"/>
    <property type="match status" value="1"/>
</dbReference>
<dbReference type="PRINTS" id="PR00081">
    <property type="entry name" value="GDHRDH"/>
</dbReference>
<feature type="domain" description="Ketoreductase" evidence="2">
    <location>
        <begin position="7"/>
        <end position="182"/>
    </location>
</feature>
<evidence type="ECO:0000259" key="2">
    <source>
        <dbReference type="SMART" id="SM00822"/>
    </source>
</evidence>
<evidence type="ECO:0000313" key="3">
    <source>
        <dbReference type="EMBL" id="CAB4934823.1"/>
    </source>
</evidence>
<dbReference type="GO" id="GO:0016616">
    <property type="term" value="F:oxidoreductase activity, acting on the CH-OH group of donors, NAD or NADP as acceptor"/>
    <property type="evidence" value="ECO:0007669"/>
    <property type="project" value="UniProtKB-ARBA"/>
</dbReference>
<dbReference type="PRINTS" id="PR00080">
    <property type="entry name" value="SDRFAMILY"/>
</dbReference>
<organism evidence="3">
    <name type="scientific">freshwater metagenome</name>
    <dbReference type="NCBI Taxonomy" id="449393"/>
    <lineage>
        <taxon>unclassified sequences</taxon>
        <taxon>metagenomes</taxon>
        <taxon>ecological metagenomes</taxon>
    </lineage>
</organism>
<protein>
    <submittedName>
        <fullName evidence="3">Unannotated protein</fullName>
    </submittedName>
</protein>
<dbReference type="InterPro" id="IPR002347">
    <property type="entry name" value="SDR_fam"/>
</dbReference>
<dbReference type="PROSITE" id="PS00061">
    <property type="entry name" value="ADH_SHORT"/>
    <property type="match status" value="1"/>
</dbReference>
<dbReference type="InterPro" id="IPR036291">
    <property type="entry name" value="NAD(P)-bd_dom_sf"/>
</dbReference>
<dbReference type="PANTHER" id="PTHR42760:SF78">
    <property type="entry name" value="3-OXOACYL-[ACYL-CARRIER-PROTEIN] REDUCTASE [NADH]"/>
    <property type="match status" value="1"/>
</dbReference>
<dbReference type="Pfam" id="PF13561">
    <property type="entry name" value="adh_short_C2"/>
    <property type="match status" value="1"/>
</dbReference>
<dbReference type="AlphaFoldDB" id="A0A6J7IUM2"/>
<dbReference type="FunFam" id="3.40.50.720:FF:000084">
    <property type="entry name" value="Short-chain dehydrogenase reductase"/>
    <property type="match status" value="1"/>
</dbReference>
<dbReference type="SUPFAM" id="SSF51735">
    <property type="entry name" value="NAD(P)-binding Rossmann-fold domains"/>
    <property type="match status" value="1"/>
</dbReference>
<accession>A0A6J7IUM2</accession>
<reference evidence="3" key="1">
    <citation type="submission" date="2020-05" db="EMBL/GenBank/DDBJ databases">
        <authorList>
            <person name="Chiriac C."/>
            <person name="Salcher M."/>
            <person name="Ghai R."/>
            <person name="Kavagutti S V."/>
        </authorList>
    </citation>
    <scope>NUCLEOTIDE SEQUENCE</scope>
</reference>